<keyword evidence="2" id="KW-1185">Reference proteome</keyword>
<dbReference type="EMBL" id="JYDW01000123">
    <property type="protein sequence ID" value="KRZ55072.1"/>
    <property type="molecule type" value="Genomic_DNA"/>
</dbReference>
<dbReference type="AlphaFoldDB" id="A0A0V1L6B6"/>
<accession>A0A0V1L6B6</accession>
<evidence type="ECO:0000313" key="1">
    <source>
        <dbReference type="EMBL" id="KRZ55072.1"/>
    </source>
</evidence>
<protein>
    <submittedName>
        <fullName evidence="1">Uncharacterized protein</fullName>
    </submittedName>
</protein>
<proteinExistence type="predicted"/>
<gene>
    <name evidence="1" type="ORF">T02_9739</name>
</gene>
<evidence type="ECO:0000313" key="2">
    <source>
        <dbReference type="Proteomes" id="UP000054721"/>
    </source>
</evidence>
<comment type="caution">
    <text evidence="1">The sequence shown here is derived from an EMBL/GenBank/DDBJ whole genome shotgun (WGS) entry which is preliminary data.</text>
</comment>
<dbReference type="Proteomes" id="UP000054721">
    <property type="component" value="Unassembled WGS sequence"/>
</dbReference>
<sequence>MKILLQRTQDGCVIDDIRRFRTLINSMYDGFTVIAVSVLEFTNCNWMMMVCQLMLQTPFSPSASPIAWQLPKSQLHLLLREIIVSINIPFLHLANFEIARIQNMHIPVL</sequence>
<organism evidence="1 2">
    <name type="scientific">Trichinella nativa</name>
    <dbReference type="NCBI Taxonomy" id="6335"/>
    <lineage>
        <taxon>Eukaryota</taxon>
        <taxon>Metazoa</taxon>
        <taxon>Ecdysozoa</taxon>
        <taxon>Nematoda</taxon>
        <taxon>Enoplea</taxon>
        <taxon>Dorylaimia</taxon>
        <taxon>Trichinellida</taxon>
        <taxon>Trichinellidae</taxon>
        <taxon>Trichinella</taxon>
    </lineage>
</organism>
<reference evidence="1 2" key="1">
    <citation type="submission" date="2015-05" db="EMBL/GenBank/DDBJ databases">
        <title>Evolution of Trichinella species and genotypes.</title>
        <authorList>
            <person name="Korhonen P.K."/>
            <person name="Edoardo P."/>
            <person name="Giuseppe L.R."/>
            <person name="Gasser R.B."/>
        </authorList>
    </citation>
    <scope>NUCLEOTIDE SEQUENCE [LARGE SCALE GENOMIC DNA]</scope>
    <source>
        <strain evidence="1">ISS10</strain>
    </source>
</reference>
<dbReference type="OrthoDB" id="10280483at2759"/>
<name>A0A0V1L6B6_9BILA</name>